<comment type="similarity">
    <text evidence="2">Belongs to the phosphohexose mutase family.</text>
</comment>
<evidence type="ECO:0000256" key="1">
    <source>
        <dbReference type="ARBA" id="ARBA00004514"/>
    </source>
</evidence>
<dbReference type="AlphaFoldDB" id="A0A9X4M9E0"/>
<name>A0A9X4M9E0_9CYAN</name>
<accession>A0A9X4M9E0</accession>
<keyword evidence="5" id="KW-0597">Phosphoprotein</keyword>
<dbReference type="SUPFAM" id="SSF55957">
    <property type="entry name" value="Phosphoglucomutase, C-terminal domain"/>
    <property type="match status" value="1"/>
</dbReference>
<evidence type="ECO:0000313" key="13">
    <source>
        <dbReference type="Proteomes" id="UP001152872"/>
    </source>
</evidence>
<dbReference type="InterPro" id="IPR005844">
    <property type="entry name" value="A-D-PHexomutase_a/b/a-I"/>
</dbReference>
<dbReference type="CDD" id="cd04181">
    <property type="entry name" value="NTP_transferase"/>
    <property type="match status" value="1"/>
</dbReference>
<dbReference type="Gene3D" id="3.30.310.50">
    <property type="entry name" value="Alpha-D-phosphohexomutase, C-terminal domain"/>
    <property type="match status" value="1"/>
</dbReference>
<protein>
    <submittedName>
        <fullName evidence="12">Mannose-1-phosphate guanyltransferase</fullName>
    </submittedName>
</protein>
<evidence type="ECO:0000256" key="6">
    <source>
        <dbReference type="ARBA" id="ARBA00022917"/>
    </source>
</evidence>
<dbReference type="Pfam" id="PF25084">
    <property type="entry name" value="LbH_EIF2B"/>
    <property type="match status" value="1"/>
</dbReference>
<keyword evidence="6" id="KW-0648">Protein biosynthesis</keyword>
<proteinExistence type="inferred from homology"/>
<comment type="subcellular location">
    <subcellularLocation>
        <location evidence="1">Cytoplasm</location>
        <location evidence="1">Cytosol</location>
    </subcellularLocation>
</comment>
<feature type="domain" description="Alpha-D-phosphohexomutase alpha/beta/alpha" evidence="10">
    <location>
        <begin position="652"/>
        <end position="741"/>
    </location>
</feature>
<keyword evidence="13" id="KW-1185">Reference proteome</keyword>
<dbReference type="SUPFAM" id="SSF53738">
    <property type="entry name" value="Phosphoglucomutase, first 3 domains"/>
    <property type="match status" value="2"/>
</dbReference>
<dbReference type="SUPFAM" id="SSF51161">
    <property type="entry name" value="Trimeric LpxA-like enzymes"/>
    <property type="match status" value="1"/>
</dbReference>
<dbReference type="InterPro" id="IPR036900">
    <property type="entry name" value="A-D-PHexomutase_C_sf"/>
</dbReference>
<evidence type="ECO:0000259" key="9">
    <source>
        <dbReference type="Pfam" id="PF02879"/>
    </source>
</evidence>
<dbReference type="SUPFAM" id="SSF53448">
    <property type="entry name" value="Nucleotide-diphospho-sugar transferases"/>
    <property type="match status" value="1"/>
</dbReference>
<feature type="domain" description="Alpha-D-phosphohexomutase alpha/beta/alpha" evidence="8">
    <location>
        <begin position="383"/>
        <end position="514"/>
    </location>
</feature>
<feature type="domain" description="EIF2B subunit epsilon/gamma LbH" evidence="11">
    <location>
        <begin position="250"/>
        <end position="351"/>
    </location>
</feature>
<evidence type="ECO:0000313" key="12">
    <source>
        <dbReference type="EMBL" id="MDG3495364.1"/>
    </source>
</evidence>
<dbReference type="CDD" id="cd05805">
    <property type="entry name" value="MPG1_transferase"/>
    <property type="match status" value="1"/>
</dbReference>
<dbReference type="Proteomes" id="UP001152872">
    <property type="component" value="Unassembled WGS sequence"/>
</dbReference>
<dbReference type="Pfam" id="PF00483">
    <property type="entry name" value="NTP_transferase"/>
    <property type="match status" value="1"/>
</dbReference>
<dbReference type="GO" id="GO:0043886">
    <property type="term" value="F:structural constituent of carboxysome shell"/>
    <property type="evidence" value="ECO:0007669"/>
    <property type="project" value="UniProtKB-ARBA"/>
</dbReference>
<dbReference type="EMBL" id="VBTY01000096">
    <property type="protein sequence ID" value="MDG3495364.1"/>
    <property type="molecule type" value="Genomic_DNA"/>
</dbReference>
<dbReference type="InterPro" id="IPR029044">
    <property type="entry name" value="Nucleotide-diphossugar_trans"/>
</dbReference>
<dbReference type="Gene3D" id="3.40.120.10">
    <property type="entry name" value="Alpha-D-Glucose-1,6-Bisphosphate, subunit A, domain 3"/>
    <property type="match status" value="3"/>
</dbReference>
<reference evidence="12" key="1">
    <citation type="submission" date="2019-05" db="EMBL/GenBank/DDBJ databases">
        <title>Whole genome sequencing of Pseudanabaena catenata USMAC16.</title>
        <authorList>
            <person name="Khan Z."/>
            <person name="Omar W.M."/>
            <person name="Convey P."/>
            <person name="Merican F."/>
            <person name="Najimudin N."/>
        </authorList>
    </citation>
    <scope>NUCLEOTIDE SEQUENCE</scope>
    <source>
        <strain evidence="12">USMAC16</strain>
    </source>
</reference>
<feature type="domain" description="Alpha-D-phosphohexomutase alpha/beta/alpha" evidence="9">
    <location>
        <begin position="534"/>
        <end position="632"/>
    </location>
</feature>
<dbReference type="GO" id="GO:0016868">
    <property type="term" value="F:intramolecular phosphotransferase activity"/>
    <property type="evidence" value="ECO:0007669"/>
    <property type="project" value="InterPro"/>
</dbReference>
<evidence type="ECO:0000259" key="8">
    <source>
        <dbReference type="Pfam" id="PF02878"/>
    </source>
</evidence>
<comment type="caution">
    <text evidence="12">The sequence shown here is derived from an EMBL/GenBank/DDBJ whole genome shotgun (WGS) entry which is preliminary data.</text>
</comment>
<dbReference type="PANTHER" id="PTHR22572">
    <property type="entry name" value="SUGAR-1-PHOSPHATE GUANYL TRANSFERASE"/>
    <property type="match status" value="1"/>
</dbReference>
<dbReference type="Pfam" id="PF02880">
    <property type="entry name" value="PGM_PMM_III"/>
    <property type="match status" value="1"/>
</dbReference>
<dbReference type="InterPro" id="IPR056764">
    <property type="entry name" value="LbH_EIF2B3/5"/>
</dbReference>
<dbReference type="InterPro" id="IPR050486">
    <property type="entry name" value="Mannose-1P_guanyltransferase"/>
</dbReference>
<dbReference type="Pfam" id="PF02879">
    <property type="entry name" value="PGM_PMM_II"/>
    <property type="match status" value="1"/>
</dbReference>
<dbReference type="InterPro" id="IPR005845">
    <property type="entry name" value="A-D-PHexomutase_a/b/a-II"/>
</dbReference>
<dbReference type="Pfam" id="PF02878">
    <property type="entry name" value="PGM_PMM_I"/>
    <property type="match status" value="1"/>
</dbReference>
<dbReference type="GO" id="GO:0005975">
    <property type="term" value="P:carbohydrate metabolic process"/>
    <property type="evidence" value="ECO:0007669"/>
    <property type="project" value="InterPro"/>
</dbReference>
<evidence type="ECO:0000256" key="3">
    <source>
        <dbReference type="ARBA" id="ARBA00022490"/>
    </source>
</evidence>
<feature type="domain" description="Nucleotidyl transferase" evidence="7">
    <location>
        <begin position="3"/>
        <end position="231"/>
    </location>
</feature>
<dbReference type="InterPro" id="IPR005846">
    <property type="entry name" value="A-D-PHexomutase_a/b/a-III"/>
</dbReference>
<keyword evidence="3" id="KW-0963">Cytoplasm</keyword>
<dbReference type="Gene3D" id="2.160.10.10">
    <property type="entry name" value="Hexapeptide repeat proteins"/>
    <property type="match status" value="1"/>
</dbReference>
<dbReference type="InterPro" id="IPR016055">
    <property type="entry name" value="A-D-PHexomutase_a/b/a-I/II/III"/>
</dbReference>
<organism evidence="12 13">
    <name type="scientific">Pseudanabaena catenata USMAC16</name>
    <dbReference type="NCBI Taxonomy" id="1855837"/>
    <lineage>
        <taxon>Bacteria</taxon>
        <taxon>Bacillati</taxon>
        <taxon>Cyanobacteriota</taxon>
        <taxon>Cyanophyceae</taxon>
        <taxon>Pseudanabaenales</taxon>
        <taxon>Pseudanabaenaceae</taxon>
        <taxon>Pseudanabaena</taxon>
    </lineage>
</organism>
<evidence type="ECO:0000256" key="5">
    <source>
        <dbReference type="ARBA" id="ARBA00022553"/>
    </source>
</evidence>
<dbReference type="GO" id="GO:0031470">
    <property type="term" value="C:carboxysome"/>
    <property type="evidence" value="ECO:0007669"/>
    <property type="project" value="UniProtKB-ARBA"/>
</dbReference>
<evidence type="ECO:0000259" key="11">
    <source>
        <dbReference type="Pfam" id="PF25084"/>
    </source>
</evidence>
<dbReference type="RefSeq" id="WP_009627485.1">
    <property type="nucleotide sequence ID" value="NZ_VBTY01000096.1"/>
</dbReference>
<dbReference type="InterPro" id="IPR005835">
    <property type="entry name" value="NTP_transferase_dom"/>
</dbReference>
<evidence type="ECO:0000259" key="10">
    <source>
        <dbReference type="Pfam" id="PF02880"/>
    </source>
</evidence>
<dbReference type="Gene3D" id="3.90.550.10">
    <property type="entry name" value="Spore Coat Polysaccharide Biosynthesis Protein SpsA, Chain A"/>
    <property type="match status" value="1"/>
</dbReference>
<keyword evidence="4" id="KW-0396">Initiation factor</keyword>
<gene>
    <name evidence="12" type="ORF">FEV09_12415</name>
</gene>
<evidence type="ECO:0000256" key="4">
    <source>
        <dbReference type="ARBA" id="ARBA00022540"/>
    </source>
</evidence>
<sequence length="852" mass="94219">MRAVLMAGGSGTRLRPLTCDMPKPMVSVLNRPITEHILNLLKRHDIREVIATLHYLPDVIREHFGDGSDFGVNMMYVVEEDQPLGTAGCVKNVESLLNSTFLVISGDSITDFDLTAAIKFHRAKKSQATLILRRVSDPMAFGVVITDEEDRIKRFLEKPSTSEVFSDTVNTGIYILEPEVLNFLPVNQPSDFSNDLFPLLLAKNVPMYGYIASGYWCDIGSLDAYRQAQYDAIRGRVHLDMDYVQLRTGLWIGKHTVISPTVQIEPPVLIGSNCAIGDRTKISAGTIIGDRVTIGADCDLQRPIVGNSAMIAEECHLWACTISRNVRVSRRAHVMEGAVVGSNSVIGEEARVFPNVRIWPSKHVEAGATLTTNLIWGAMASRNLFGQYSVSGLANVDITPEFAVKLGAAYGATLRPNSHVMVSRDQRTICRMLTRSLISGLMSVGINVENLEATAIPISRFIAPSLGVVGGIHVRVHPDRNDCVTIEFLDSNGININKATEKKIEGTFFKEDFRRARIEEIGEISYPTRVLDYYNTGFAKNIDVESIRFSDCKKIVIDYVYAVSGAVLPRILGKFSTDVVVLNASLNEVAPAPVDREKMLTQLTDVVKAVRANFGVQVFANGEKFILIDELGKPIRDEILTGLMVEMALMSQYGGTIVVPVSASGMVELIAERHAGKVIRTRANPTALMATCHSHEGVVLGGSAEMGFIFPQLHPGFDAMFSIAKIMEWITLQKRSLSQVRLHLPRCHFRKQLVRCPWSIKGTLMRHLVESYGREKVELIDGVKVFYSDFDWVLVLPDASDPLVHVFANGFDTPFSNGQAWAEQHLQDVCSHIEGFCKLQIALSKDSVLLDN</sequence>
<dbReference type="InterPro" id="IPR011004">
    <property type="entry name" value="Trimer_LpxA-like_sf"/>
</dbReference>
<evidence type="ECO:0000256" key="2">
    <source>
        <dbReference type="ARBA" id="ARBA00010231"/>
    </source>
</evidence>
<evidence type="ECO:0000259" key="7">
    <source>
        <dbReference type="Pfam" id="PF00483"/>
    </source>
</evidence>